<accession>A0A2R4WNI4</accession>
<dbReference type="SMART" id="SM00116">
    <property type="entry name" value="CBS"/>
    <property type="match status" value="2"/>
</dbReference>
<protein>
    <submittedName>
        <fullName evidence="5">CBS domain-containing protein</fullName>
    </submittedName>
</protein>
<dbReference type="PROSITE" id="PS50914">
    <property type="entry name" value="BON"/>
    <property type="match status" value="1"/>
</dbReference>
<dbReference type="PANTHER" id="PTHR43080">
    <property type="entry name" value="CBS DOMAIN-CONTAINING PROTEIN CBSX3, MITOCHONDRIAL"/>
    <property type="match status" value="1"/>
</dbReference>
<dbReference type="InterPro" id="IPR051257">
    <property type="entry name" value="Diverse_CBS-Domain"/>
</dbReference>
<dbReference type="Pfam" id="PF00571">
    <property type="entry name" value="CBS"/>
    <property type="match status" value="2"/>
</dbReference>
<dbReference type="InterPro" id="IPR046342">
    <property type="entry name" value="CBS_dom_sf"/>
</dbReference>
<dbReference type="OrthoDB" id="9783590at2"/>
<feature type="domain" description="CBS" evidence="4">
    <location>
        <begin position="94"/>
        <end position="150"/>
    </location>
</feature>
<evidence type="ECO:0000256" key="2">
    <source>
        <dbReference type="PROSITE-ProRule" id="PRU00703"/>
    </source>
</evidence>
<reference evidence="5 6" key="1">
    <citation type="submission" date="2018-04" db="EMBL/GenBank/DDBJ databases">
        <title>Methylobacterium sp. PR1016A genome.</title>
        <authorList>
            <person name="Park W."/>
        </authorList>
    </citation>
    <scope>NUCLEOTIDE SEQUENCE [LARGE SCALE GENOMIC DNA]</scope>
    <source>
        <strain evidence="5 6">PR1016A</strain>
    </source>
</reference>
<evidence type="ECO:0000313" key="5">
    <source>
        <dbReference type="EMBL" id="AWB23065.1"/>
    </source>
</evidence>
<dbReference type="AlphaFoldDB" id="A0A2R4WNI4"/>
<dbReference type="InterPro" id="IPR017080">
    <property type="entry name" value="UCP036990_CBS_BON"/>
</dbReference>
<dbReference type="InterPro" id="IPR007055">
    <property type="entry name" value="BON_dom"/>
</dbReference>
<gene>
    <name evidence="5" type="ORF">DA075_20950</name>
</gene>
<organism evidence="5 6">
    <name type="scientific">Methylobacterium currus</name>
    <dbReference type="NCBI Taxonomy" id="2051553"/>
    <lineage>
        <taxon>Bacteria</taxon>
        <taxon>Pseudomonadati</taxon>
        <taxon>Pseudomonadota</taxon>
        <taxon>Alphaproteobacteria</taxon>
        <taxon>Hyphomicrobiales</taxon>
        <taxon>Methylobacteriaceae</taxon>
        <taxon>Methylobacterium</taxon>
    </lineage>
</organism>
<evidence type="ECO:0000256" key="1">
    <source>
        <dbReference type="ARBA" id="ARBA00023122"/>
    </source>
</evidence>
<dbReference type="Proteomes" id="UP000244755">
    <property type="component" value="Chromosome 1"/>
</dbReference>
<feature type="domain" description="CBS" evidence="4">
    <location>
        <begin position="7"/>
        <end position="63"/>
    </location>
</feature>
<keyword evidence="6" id="KW-1185">Reference proteome</keyword>
<dbReference type="Gene3D" id="3.30.1340.30">
    <property type="match status" value="1"/>
</dbReference>
<dbReference type="SUPFAM" id="SSF54631">
    <property type="entry name" value="CBS-domain pair"/>
    <property type="match status" value="1"/>
</dbReference>
<dbReference type="InterPro" id="IPR000644">
    <property type="entry name" value="CBS_dom"/>
</dbReference>
<dbReference type="PANTHER" id="PTHR43080:SF26">
    <property type="entry name" value="REGULATORY PROTEIN"/>
    <property type="match status" value="1"/>
</dbReference>
<dbReference type="PROSITE" id="PS51371">
    <property type="entry name" value="CBS"/>
    <property type="match status" value="2"/>
</dbReference>
<dbReference type="PIRSF" id="PIRSF036990">
    <property type="entry name" value="UCP036990_CBS_BON"/>
    <property type="match status" value="1"/>
</dbReference>
<feature type="domain" description="BON" evidence="3">
    <location>
        <begin position="157"/>
        <end position="225"/>
    </location>
</feature>
<dbReference type="CDD" id="cd04586">
    <property type="entry name" value="CBS_pair_BON_assoc"/>
    <property type="match status" value="1"/>
</dbReference>
<dbReference type="RefSeq" id="WP_099954863.1">
    <property type="nucleotide sequence ID" value="NZ_CP028843.1"/>
</dbReference>
<sequence length="235" mass="24944">MIVRDVMTREVASVQADASIEAAIALMLDRRISGLPVLDRAGAVVGIVTEGDVLRRPELGTARPQPGWIQYVVDPDRLAETYAREHGRHVSDVMTRALVTVSPEATLADVVGLMARHRIRRLPVVEQGRLAGIVARADLLRPLHAALRRTRTAPSRSDAEIRVAVEAAIAGTGFLPAGRVTVTVAEGEVALHGTVTGERQRAALRAAAESVTGVRMVRDGLSCVDAPTDGAHAVG</sequence>
<keyword evidence="1 2" id="KW-0129">CBS domain</keyword>
<evidence type="ECO:0000313" key="6">
    <source>
        <dbReference type="Proteomes" id="UP000244755"/>
    </source>
</evidence>
<dbReference type="KEGG" id="mee:DA075_20950"/>
<dbReference type="Gene3D" id="3.10.580.10">
    <property type="entry name" value="CBS-domain"/>
    <property type="match status" value="1"/>
</dbReference>
<name>A0A2R4WNI4_9HYPH</name>
<evidence type="ECO:0000259" key="4">
    <source>
        <dbReference type="PROSITE" id="PS51371"/>
    </source>
</evidence>
<evidence type="ECO:0000259" key="3">
    <source>
        <dbReference type="PROSITE" id="PS50914"/>
    </source>
</evidence>
<dbReference type="EMBL" id="CP028843">
    <property type="protein sequence ID" value="AWB23065.1"/>
    <property type="molecule type" value="Genomic_DNA"/>
</dbReference>
<dbReference type="Pfam" id="PF04972">
    <property type="entry name" value="BON"/>
    <property type="match status" value="1"/>
</dbReference>
<proteinExistence type="predicted"/>